<keyword evidence="2" id="KW-0732">Signal</keyword>
<dbReference type="AlphaFoldDB" id="A0A936Z319"/>
<dbReference type="SUPFAM" id="SSF53850">
    <property type="entry name" value="Periplasmic binding protein-like II"/>
    <property type="match status" value="1"/>
</dbReference>
<proteinExistence type="inferred from homology"/>
<dbReference type="Gene3D" id="3.40.190.150">
    <property type="entry name" value="Bordetella uptake gene, domain 1"/>
    <property type="match status" value="1"/>
</dbReference>
<accession>A0A936Z319</accession>
<dbReference type="Proteomes" id="UP000599109">
    <property type="component" value="Unassembled WGS sequence"/>
</dbReference>
<comment type="caution">
    <text evidence="3">The sequence shown here is derived from an EMBL/GenBank/DDBJ whole genome shotgun (WGS) entry which is preliminary data.</text>
</comment>
<comment type="similarity">
    <text evidence="1">Belongs to the UPF0065 (bug) family.</text>
</comment>
<evidence type="ECO:0000313" key="3">
    <source>
        <dbReference type="EMBL" id="MBL0392984.1"/>
    </source>
</evidence>
<dbReference type="EMBL" id="JAEQNE010000004">
    <property type="protein sequence ID" value="MBL0392984.1"/>
    <property type="molecule type" value="Genomic_DNA"/>
</dbReference>
<dbReference type="CDD" id="cd13578">
    <property type="entry name" value="PBP2_Bug27"/>
    <property type="match status" value="1"/>
</dbReference>
<dbReference type="InterPro" id="IPR005064">
    <property type="entry name" value="BUG"/>
</dbReference>
<evidence type="ECO:0000256" key="1">
    <source>
        <dbReference type="ARBA" id="ARBA00006987"/>
    </source>
</evidence>
<evidence type="ECO:0000313" key="4">
    <source>
        <dbReference type="Proteomes" id="UP000599109"/>
    </source>
</evidence>
<gene>
    <name evidence="3" type="ORF">JJ685_17730</name>
</gene>
<dbReference type="PANTHER" id="PTHR42928:SF5">
    <property type="entry name" value="BLR1237 PROTEIN"/>
    <property type="match status" value="1"/>
</dbReference>
<dbReference type="Pfam" id="PF03401">
    <property type="entry name" value="TctC"/>
    <property type="match status" value="1"/>
</dbReference>
<dbReference type="InterPro" id="IPR042100">
    <property type="entry name" value="Bug_dom1"/>
</dbReference>
<feature type="signal peptide" evidence="2">
    <location>
        <begin position="1"/>
        <end position="24"/>
    </location>
</feature>
<name>A0A936Z319_9BURK</name>
<keyword evidence="4" id="KW-1185">Reference proteome</keyword>
<organism evidence="3 4">
    <name type="scientific">Ramlibacter monticola</name>
    <dbReference type="NCBI Taxonomy" id="1926872"/>
    <lineage>
        <taxon>Bacteria</taxon>
        <taxon>Pseudomonadati</taxon>
        <taxon>Pseudomonadota</taxon>
        <taxon>Betaproteobacteria</taxon>
        <taxon>Burkholderiales</taxon>
        <taxon>Comamonadaceae</taxon>
        <taxon>Ramlibacter</taxon>
    </lineage>
</organism>
<dbReference type="RefSeq" id="WP_201675647.1">
    <property type="nucleotide sequence ID" value="NZ_JAEQNE010000004.1"/>
</dbReference>
<dbReference type="Gene3D" id="3.40.190.10">
    <property type="entry name" value="Periplasmic binding protein-like II"/>
    <property type="match status" value="1"/>
</dbReference>
<protein>
    <submittedName>
        <fullName evidence="3">Tripartite tricarboxylate transporter substrate binding protein</fullName>
    </submittedName>
</protein>
<dbReference type="PANTHER" id="PTHR42928">
    <property type="entry name" value="TRICARBOXYLATE-BINDING PROTEIN"/>
    <property type="match status" value="1"/>
</dbReference>
<sequence length="325" mass="34301">MHFPRWIPAALAAFALAFSGVASAQNNYPNRPVRVIVPFPPGGATDIVGRLVAERLQAALGQPFIVDNKSGASGNIGVAETVRSAPDGYTLVVGAPQTLTINPQLFANMPFNPQKDLAPIVVVASVPNVLLVNTKVPVKNAAELVALAKAKVGKLSYGSTSIGSTPHLSAELMKSMTGTNILHIPYRGSAPAMQDLIGGQIDILFDQLPSALPQIKAGTVHVLAVTTLKRSQAAPELPTLDESGIKGFDSEGWFGLLAPANTPRPILERINAEVNKALASPEFRERLAKAGAEPVGGSIDSFGERIAKESQRWGRVIKFANIKAE</sequence>
<dbReference type="PIRSF" id="PIRSF017082">
    <property type="entry name" value="YflP"/>
    <property type="match status" value="1"/>
</dbReference>
<feature type="chain" id="PRO_5037473614" evidence="2">
    <location>
        <begin position="25"/>
        <end position="325"/>
    </location>
</feature>
<reference evidence="3 4" key="1">
    <citation type="journal article" date="2017" name="Int. J. Syst. Evol. Microbiol.">
        <title>Ramlibacter monticola sp. nov., isolated from forest soil.</title>
        <authorList>
            <person name="Chaudhary D.K."/>
            <person name="Kim J."/>
        </authorList>
    </citation>
    <scope>NUCLEOTIDE SEQUENCE [LARGE SCALE GENOMIC DNA]</scope>
    <source>
        <strain evidence="3 4">KACC 19175</strain>
    </source>
</reference>
<evidence type="ECO:0000256" key="2">
    <source>
        <dbReference type="SAM" id="SignalP"/>
    </source>
</evidence>